<dbReference type="PROSITE" id="PS00379">
    <property type="entry name" value="CDP_ALCOHOL_P_TRANSF"/>
    <property type="match status" value="1"/>
</dbReference>
<evidence type="ECO:0000256" key="1">
    <source>
        <dbReference type="ARBA" id="ARBA00022679"/>
    </source>
</evidence>
<keyword evidence="3" id="KW-0812">Transmembrane</keyword>
<name>A0A0M0BU64_9ARCH</name>
<dbReference type="EMBL" id="LFWV01000027">
    <property type="protein sequence ID" value="KON31721.1"/>
    <property type="molecule type" value="Genomic_DNA"/>
</dbReference>
<dbReference type="InterPro" id="IPR043130">
    <property type="entry name" value="CDP-OH_PTrfase_TM_dom"/>
</dbReference>
<keyword evidence="3" id="KW-1133">Transmembrane helix</keyword>
<reference evidence="5" key="1">
    <citation type="submission" date="2015-06" db="EMBL/GenBank/DDBJ databases">
        <title>New insights into the roles of widespread benthic archaea in carbon and nitrogen cycling.</title>
        <authorList>
            <person name="Lazar C.S."/>
            <person name="Baker B.J."/>
            <person name="Seitz K.W."/>
            <person name="Hyde A.S."/>
            <person name="Dick G.J."/>
            <person name="Hinrichs K.-U."/>
            <person name="Teske A.P."/>
        </authorList>
    </citation>
    <scope>NUCLEOTIDE SEQUENCE [LARGE SCALE GENOMIC DNA]</scope>
</reference>
<dbReference type="NCBIfam" id="NF040950">
    <property type="entry name" value="archin_ph_syn"/>
    <property type="match status" value="1"/>
</dbReference>
<dbReference type="Gene3D" id="1.20.120.1760">
    <property type="match status" value="1"/>
</dbReference>
<sequence length="204" mass="21985">MLTKLKKKVQNMLTLEAKAAHNIGLTPNIVSLIGLALALLSAFAYTVKQSQALWILLATILFLASGFCDALDGAIARIYQQTSVFGGFLDSLLDRYADIAVYVGVIIGGLCDPLWGLAALAGSMMVSYSRARAEAAEIKMESIGVAERAERMLILSIASIAAIFWLPALNIGIILLAVLSNFTVLQRGLHVYNSIKKKSKNLEN</sequence>
<gene>
    <name evidence="4" type="ORF">AC478_02370</name>
</gene>
<dbReference type="GO" id="GO:0008654">
    <property type="term" value="P:phospholipid biosynthetic process"/>
    <property type="evidence" value="ECO:0007669"/>
    <property type="project" value="InterPro"/>
</dbReference>
<feature type="transmembrane region" description="Helical" evidence="3">
    <location>
        <begin position="54"/>
        <end position="79"/>
    </location>
</feature>
<comment type="caution">
    <text evidence="4">The sequence shown here is derived from an EMBL/GenBank/DDBJ whole genome shotgun (WGS) entry which is preliminary data.</text>
</comment>
<keyword evidence="3" id="KW-0472">Membrane</keyword>
<evidence type="ECO:0000256" key="2">
    <source>
        <dbReference type="RuleBase" id="RU003750"/>
    </source>
</evidence>
<evidence type="ECO:0000256" key="3">
    <source>
        <dbReference type="SAM" id="Phobius"/>
    </source>
</evidence>
<dbReference type="InterPro" id="IPR048254">
    <property type="entry name" value="CDP_ALCOHOL_P_TRANSF_CS"/>
</dbReference>
<accession>A0A0M0BU64</accession>
<dbReference type="Proteomes" id="UP000054016">
    <property type="component" value="Unassembled WGS sequence"/>
</dbReference>
<feature type="transmembrane region" description="Helical" evidence="3">
    <location>
        <begin position="153"/>
        <end position="179"/>
    </location>
</feature>
<dbReference type="GO" id="GO:0016020">
    <property type="term" value="C:membrane"/>
    <property type="evidence" value="ECO:0007669"/>
    <property type="project" value="InterPro"/>
</dbReference>
<organism evidence="4 5">
    <name type="scientific">miscellaneous Crenarchaeota group-1 archaeon SG8-32-3</name>
    <dbReference type="NCBI Taxonomy" id="1685125"/>
    <lineage>
        <taxon>Archaea</taxon>
        <taxon>Candidatus Bathyarchaeota</taxon>
        <taxon>MCG-1</taxon>
    </lineage>
</organism>
<dbReference type="AlphaFoldDB" id="A0A0M0BU64"/>
<keyword evidence="1 2" id="KW-0808">Transferase</keyword>
<feature type="transmembrane region" description="Helical" evidence="3">
    <location>
        <begin position="99"/>
        <end position="122"/>
    </location>
</feature>
<dbReference type="InterPro" id="IPR054868">
    <property type="entry name" value="archin_ph_syn"/>
</dbReference>
<dbReference type="Pfam" id="PF01066">
    <property type="entry name" value="CDP-OH_P_transf"/>
    <property type="match status" value="1"/>
</dbReference>
<dbReference type="InterPro" id="IPR000462">
    <property type="entry name" value="CDP-OH_P_trans"/>
</dbReference>
<evidence type="ECO:0000313" key="5">
    <source>
        <dbReference type="Proteomes" id="UP000054016"/>
    </source>
</evidence>
<dbReference type="GO" id="GO:0016780">
    <property type="term" value="F:phosphotransferase activity, for other substituted phosphate groups"/>
    <property type="evidence" value="ECO:0007669"/>
    <property type="project" value="InterPro"/>
</dbReference>
<comment type="similarity">
    <text evidence="2">Belongs to the CDP-alcohol phosphatidyltransferase class-I family.</text>
</comment>
<feature type="transmembrane region" description="Helical" evidence="3">
    <location>
        <begin position="29"/>
        <end position="47"/>
    </location>
</feature>
<evidence type="ECO:0000313" key="4">
    <source>
        <dbReference type="EMBL" id="KON31721.1"/>
    </source>
</evidence>
<proteinExistence type="inferred from homology"/>
<protein>
    <recommendedName>
        <fullName evidence="6">CDP-alcohol phosphatidyltransferase family protein</fullName>
    </recommendedName>
</protein>
<evidence type="ECO:0008006" key="6">
    <source>
        <dbReference type="Google" id="ProtNLM"/>
    </source>
</evidence>